<name>Q2SMD6_HAHCH</name>
<dbReference type="AlphaFoldDB" id="Q2SMD6"/>
<dbReference type="Proteomes" id="UP000000238">
    <property type="component" value="Chromosome"/>
</dbReference>
<proteinExistence type="predicted"/>
<keyword evidence="1" id="KW-0812">Transmembrane</keyword>
<accession>Q2SMD6</accession>
<evidence type="ECO:0000313" key="2">
    <source>
        <dbReference type="EMBL" id="ABC28188.1"/>
    </source>
</evidence>
<keyword evidence="3" id="KW-1185">Reference proteome</keyword>
<dbReference type="OrthoDB" id="7061788at2"/>
<protein>
    <recommendedName>
        <fullName evidence="4">Cohesin domain-containing protein</fullName>
    </recommendedName>
</protein>
<dbReference type="InterPro" id="IPR008965">
    <property type="entry name" value="CBM2/CBM3_carb-bd_dom_sf"/>
</dbReference>
<evidence type="ECO:0000313" key="3">
    <source>
        <dbReference type="Proteomes" id="UP000000238"/>
    </source>
</evidence>
<dbReference type="KEGG" id="hch:HCH_01320"/>
<evidence type="ECO:0000256" key="1">
    <source>
        <dbReference type="SAM" id="Phobius"/>
    </source>
</evidence>
<feature type="transmembrane region" description="Helical" evidence="1">
    <location>
        <begin position="198"/>
        <end position="216"/>
    </location>
</feature>
<dbReference type="HOGENOM" id="CLU_1233617_0_0_6"/>
<dbReference type="GO" id="GO:0030246">
    <property type="term" value="F:carbohydrate binding"/>
    <property type="evidence" value="ECO:0007669"/>
    <property type="project" value="InterPro"/>
</dbReference>
<dbReference type="EMBL" id="CP000155">
    <property type="protein sequence ID" value="ABC28188.1"/>
    <property type="molecule type" value="Genomic_DNA"/>
</dbReference>
<keyword evidence="1" id="KW-1133">Transmembrane helix</keyword>
<keyword evidence="1" id="KW-0472">Membrane</keyword>
<sequence>MFTSRFMSIAHVLKSVLTSLLLTFAIAVFCGMQAQAAVITVLPSTSTVLPGQLFTVDISISGLAPGGAPSLSTFDLNLSFAPGAVAIDTTDADANGVIDSVALDSDSQLDVLGLGLNPMSAELLAPGELNLFDLSLDIPADLDAHQSNSFLLASLSFTALSPGFSYFSVVVNALGDSLGNPIAATVNNGGVNVVSEPALLQSLIICGLMWMSMGWWRKRGAQRA</sequence>
<dbReference type="Gene3D" id="2.60.40.680">
    <property type="match status" value="1"/>
</dbReference>
<dbReference type="SUPFAM" id="SSF49384">
    <property type="entry name" value="Carbohydrate-binding domain"/>
    <property type="match status" value="1"/>
</dbReference>
<dbReference type="RefSeq" id="WP_011395261.1">
    <property type="nucleotide sequence ID" value="NC_007645.1"/>
</dbReference>
<organism evidence="2 3">
    <name type="scientific">Hahella chejuensis (strain KCTC 2396)</name>
    <dbReference type="NCBI Taxonomy" id="349521"/>
    <lineage>
        <taxon>Bacteria</taxon>
        <taxon>Pseudomonadati</taxon>
        <taxon>Pseudomonadota</taxon>
        <taxon>Gammaproteobacteria</taxon>
        <taxon>Oceanospirillales</taxon>
        <taxon>Hahellaceae</taxon>
        <taxon>Hahella</taxon>
    </lineage>
</organism>
<reference evidence="2 3" key="1">
    <citation type="journal article" date="2005" name="Nucleic Acids Res.">
        <title>Genomic blueprint of Hahella chejuensis, a marine microbe producing an algicidal agent.</title>
        <authorList>
            <person name="Jeong H."/>
            <person name="Yim J.H."/>
            <person name="Lee C."/>
            <person name="Choi S.-H."/>
            <person name="Park Y.K."/>
            <person name="Yoon S.H."/>
            <person name="Hur C.-G."/>
            <person name="Kang H.-Y."/>
            <person name="Kim D."/>
            <person name="Lee H.H."/>
            <person name="Park K.H."/>
            <person name="Park S.-H."/>
            <person name="Park H.-S."/>
            <person name="Lee H.K."/>
            <person name="Oh T.K."/>
            <person name="Kim J.F."/>
        </authorList>
    </citation>
    <scope>NUCLEOTIDE SEQUENCE [LARGE SCALE GENOMIC DNA]</scope>
    <source>
        <strain evidence="2 3">KCTC 2396</strain>
    </source>
</reference>
<gene>
    <name evidence="2" type="ordered locus">HCH_01320</name>
</gene>
<evidence type="ECO:0008006" key="4">
    <source>
        <dbReference type="Google" id="ProtNLM"/>
    </source>
</evidence>